<keyword evidence="3" id="KW-1185">Reference proteome</keyword>
<dbReference type="EMBL" id="FOZU01000037">
    <property type="protein sequence ID" value="SFT19601.1"/>
    <property type="molecule type" value="Genomic_DNA"/>
</dbReference>
<gene>
    <name evidence="2" type="ORF">SAMN05444586_103728</name>
</gene>
<feature type="transmembrane region" description="Helical" evidence="1">
    <location>
        <begin position="64"/>
        <end position="86"/>
    </location>
</feature>
<dbReference type="RefSeq" id="WP_074947579.1">
    <property type="nucleotide sequence ID" value="NZ_FOZU01000037.1"/>
</dbReference>
<name>A0A1I6W1K4_9GAMM</name>
<accession>A0A1I6W1K4</accession>
<protein>
    <submittedName>
        <fullName evidence="2">Uncharacterized protein</fullName>
    </submittedName>
</protein>
<reference evidence="3" key="1">
    <citation type="submission" date="2016-10" db="EMBL/GenBank/DDBJ databases">
        <authorList>
            <person name="Varghese N."/>
            <person name="Submissions S."/>
        </authorList>
    </citation>
    <scope>NUCLEOTIDE SEQUENCE [LARGE SCALE GENOMIC DNA]</scope>
    <source>
        <strain evidence="3">ANC 5076</strain>
    </source>
</reference>
<dbReference type="Proteomes" id="UP000182827">
    <property type="component" value="Unassembled WGS sequence"/>
</dbReference>
<keyword evidence="1" id="KW-1133">Transmembrane helix</keyword>
<keyword evidence="1" id="KW-0472">Membrane</keyword>
<dbReference type="AlphaFoldDB" id="A0A1I6W1K4"/>
<evidence type="ECO:0000313" key="2">
    <source>
        <dbReference type="EMBL" id="SFT19601.1"/>
    </source>
</evidence>
<keyword evidence="1" id="KW-0812">Transmembrane</keyword>
<evidence type="ECO:0000256" key="1">
    <source>
        <dbReference type="SAM" id="Phobius"/>
    </source>
</evidence>
<organism evidence="2 3">
    <name type="scientific">Acinetobacter bohemicus</name>
    <dbReference type="NCBI Taxonomy" id="1435036"/>
    <lineage>
        <taxon>Bacteria</taxon>
        <taxon>Pseudomonadati</taxon>
        <taxon>Pseudomonadota</taxon>
        <taxon>Gammaproteobacteria</taxon>
        <taxon>Moraxellales</taxon>
        <taxon>Moraxellaceae</taxon>
        <taxon>Acinetobacter</taxon>
    </lineage>
</organism>
<sequence>MNTKVVYAKDLTPQEQIIALQELKAAIEVERNKLEPMPEFVAPPPLIAWGDTELKIIYPWFYRASIYFILGLVIGVVGCLYATSYLS</sequence>
<evidence type="ECO:0000313" key="3">
    <source>
        <dbReference type="Proteomes" id="UP000182827"/>
    </source>
</evidence>
<proteinExistence type="predicted"/>